<gene>
    <name evidence="1" type="ORF">BJ875DRAFT_444529</name>
</gene>
<comment type="caution">
    <text evidence="1">The sequence shown here is derived from an EMBL/GenBank/DDBJ whole genome shotgun (WGS) entry which is preliminary data.</text>
</comment>
<name>A0A9P7YBP7_9HELO</name>
<evidence type="ECO:0000313" key="1">
    <source>
        <dbReference type="EMBL" id="KAG9230948.1"/>
    </source>
</evidence>
<sequence>MLGPAIPAGRRCVLRVKLKRRATPEARSDSDSDSEARRFLGLLVVILACPSLQWWRSSGGGVWGCEAPATPNSISVNQAGIVIPNTRARGGGLSGSARAGLGMRWVMAAMQARQARQVFRVEKRIGDKWICKRIS</sequence>
<accession>A0A9P7YBP7</accession>
<dbReference type="Proteomes" id="UP000824998">
    <property type="component" value="Unassembled WGS sequence"/>
</dbReference>
<protein>
    <submittedName>
        <fullName evidence="1">Uncharacterized protein</fullName>
    </submittedName>
</protein>
<dbReference type="EMBL" id="MU251633">
    <property type="protein sequence ID" value="KAG9230948.1"/>
    <property type="molecule type" value="Genomic_DNA"/>
</dbReference>
<organism evidence="1 2">
    <name type="scientific">Amylocarpus encephaloides</name>
    <dbReference type="NCBI Taxonomy" id="45428"/>
    <lineage>
        <taxon>Eukaryota</taxon>
        <taxon>Fungi</taxon>
        <taxon>Dikarya</taxon>
        <taxon>Ascomycota</taxon>
        <taxon>Pezizomycotina</taxon>
        <taxon>Leotiomycetes</taxon>
        <taxon>Helotiales</taxon>
        <taxon>Helotiales incertae sedis</taxon>
        <taxon>Amylocarpus</taxon>
    </lineage>
</organism>
<reference evidence="1" key="1">
    <citation type="journal article" date="2021" name="IMA Fungus">
        <title>Genomic characterization of three marine fungi, including Emericellopsis atlantica sp. nov. with signatures of a generalist lifestyle and marine biomass degradation.</title>
        <authorList>
            <person name="Hagestad O.C."/>
            <person name="Hou L."/>
            <person name="Andersen J.H."/>
            <person name="Hansen E.H."/>
            <person name="Altermark B."/>
            <person name="Li C."/>
            <person name="Kuhnert E."/>
            <person name="Cox R.J."/>
            <person name="Crous P.W."/>
            <person name="Spatafora J.W."/>
            <person name="Lail K."/>
            <person name="Amirebrahimi M."/>
            <person name="Lipzen A."/>
            <person name="Pangilinan J."/>
            <person name="Andreopoulos W."/>
            <person name="Hayes R.D."/>
            <person name="Ng V."/>
            <person name="Grigoriev I.V."/>
            <person name="Jackson S.A."/>
            <person name="Sutton T.D.S."/>
            <person name="Dobson A.D.W."/>
            <person name="Rama T."/>
        </authorList>
    </citation>
    <scope>NUCLEOTIDE SEQUENCE</scope>
    <source>
        <strain evidence="1">TRa018bII</strain>
    </source>
</reference>
<evidence type="ECO:0000313" key="2">
    <source>
        <dbReference type="Proteomes" id="UP000824998"/>
    </source>
</evidence>
<keyword evidence="2" id="KW-1185">Reference proteome</keyword>
<dbReference type="AlphaFoldDB" id="A0A9P7YBP7"/>
<proteinExistence type="predicted"/>